<keyword evidence="1" id="KW-1133">Transmembrane helix</keyword>
<accession>A0A7C9IN82</accession>
<keyword evidence="1" id="KW-0472">Membrane</keyword>
<feature type="transmembrane region" description="Helical" evidence="1">
    <location>
        <begin position="12"/>
        <end position="34"/>
    </location>
</feature>
<name>A0A7C9IN82_9BACT</name>
<evidence type="ECO:0000313" key="2">
    <source>
        <dbReference type="EMBL" id="MYL84046.1"/>
    </source>
</evidence>
<dbReference type="AlphaFoldDB" id="A0A7C9IN82"/>
<keyword evidence="3" id="KW-1185">Reference proteome</keyword>
<protein>
    <submittedName>
        <fullName evidence="2">Prepilin-type N-terminal cleavage/methylation domain-containing protein</fullName>
    </submittedName>
</protein>
<dbReference type="NCBIfam" id="TIGR02532">
    <property type="entry name" value="IV_pilin_GFxxxE"/>
    <property type="match status" value="1"/>
</dbReference>
<sequence length="162" mass="17702">MSLQSKINKNCRAFTLIEVICVLVLLGIVASIPLTMYTNSVTSHVKADANYSQAQNVQLAIIRITLELQNATNVTAVTNGVTYLYNNTETRNIQFKNADSSIVLTTSSPNANPGDHILVKNLNLASTSLSYDTVQKIFSVTITSYFSDGAQKTFTTQIHNPL</sequence>
<dbReference type="InterPro" id="IPR012902">
    <property type="entry name" value="N_methyl_site"/>
</dbReference>
<dbReference type="Pfam" id="PF07963">
    <property type="entry name" value="N_methyl"/>
    <property type="match status" value="1"/>
</dbReference>
<dbReference type="InterPro" id="IPR045584">
    <property type="entry name" value="Pilin-like"/>
</dbReference>
<dbReference type="OrthoDB" id="5465472at2"/>
<dbReference type="Proteomes" id="UP000482487">
    <property type="component" value="Unassembled WGS sequence"/>
</dbReference>
<keyword evidence="1" id="KW-0812">Transmembrane</keyword>
<dbReference type="EMBL" id="WVUD01000024">
    <property type="protein sequence ID" value="MYL84046.1"/>
    <property type="molecule type" value="Genomic_DNA"/>
</dbReference>
<comment type="caution">
    <text evidence="2">The sequence shown here is derived from an EMBL/GenBank/DDBJ whole genome shotgun (WGS) entry which is preliminary data.</text>
</comment>
<dbReference type="RefSeq" id="WP_160961709.1">
    <property type="nucleotide sequence ID" value="NZ_WVUD01000024.1"/>
</dbReference>
<reference evidence="2 3" key="1">
    <citation type="submission" date="2020-01" db="EMBL/GenBank/DDBJ databases">
        <title>Genome sequence of Desulfovibrio aerotolerans DSM 16695(T).</title>
        <authorList>
            <person name="Karnachuk O."/>
            <person name="Avakyan M."/>
            <person name="Mardanov A."/>
            <person name="Kadnikov V."/>
            <person name="Ravin N."/>
        </authorList>
    </citation>
    <scope>NUCLEOTIDE SEQUENCE [LARGE SCALE GENOMIC DNA]</scope>
    <source>
        <strain evidence="2 3">DSM 16695</strain>
    </source>
</reference>
<organism evidence="2 3">
    <name type="scientific">Solidesulfovibrio aerotolerans</name>
    <dbReference type="NCBI Taxonomy" id="295255"/>
    <lineage>
        <taxon>Bacteria</taxon>
        <taxon>Pseudomonadati</taxon>
        <taxon>Thermodesulfobacteriota</taxon>
        <taxon>Desulfovibrionia</taxon>
        <taxon>Desulfovibrionales</taxon>
        <taxon>Desulfovibrionaceae</taxon>
        <taxon>Solidesulfovibrio</taxon>
    </lineage>
</organism>
<evidence type="ECO:0000313" key="3">
    <source>
        <dbReference type="Proteomes" id="UP000482487"/>
    </source>
</evidence>
<evidence type="ECO:0000256" key="1">
    <source>
        <dbReference type="SAM" id="Phobius"/>
    </source>
</evidence>
<dbReference type="Gene3D" id="3.30.700.10">
    <property type="entry name" value="Glycoprotein, Type 4 Pilin"/>
    <property type="match status" value="1"/>
</dbReference>
<dbReference type="SUPFAM" id="SSF54523">
    <property type="entry name" value="Pili subunits"/>
    <property type="match status" value="1"/>
</dbReference>
<proteinExistence type="predicted"/>
<gene>
    <name evidence="2" type="ORF">GTA51_13000</name>
</gene>